<name>A0A0B0MI92_GOSAR</name>
<dbReference type="EMBL" id="JRRC01132338">
    <property type="protein sequence ID" value="KHG00510.1"/>
    <property type="molecule type" value="Genomic_DNA"/>
</dbReference>
<sequence>MWQIGLANGLFLSTRAETWTSVSVVCDPRLCYMVVCPLVLILNEVSMLHRVSHTGVWLGSVA</sequence>
<evidence type="ECO:0000313" key="2">
    <source>
        <dbReference type="Proteomes" id="UP000032142"/>
    </source>
</evidence>
<gene>
    <name evidence="1" type="ORF">F383_16693</name>
</gene>
<evidence type="ECO:0000313" key="1">
    <source>
        <dbReference type="EMBL" id="KHG00510.1"/>
    </source>
</evidence>
<keyword evidence="2" id="KW-1185">Reference proteome</keyword>
<accession>A0A0B0MI92</accession>
<organism evidence="1 2">
    <name type="scientific">Gossypium arboreum</name>
    <name type="common">Tree cotton</name>
    <name type="synonym">Gossypium nanking</name>
    <dbReference type="NCBI Taxonomy" id="29729"/>
    <lineage>
        <taxon>Eukaryota</taxon>
        <taxon>Viridiplantae</taxon>
        <taxon>Streptophyta</taxon>
        <taxon>Embryophyta</taxon>
        <taxon>Tracheophyta</taxon>
        <taxon>Spermatophyta</taxon>
        <taxon>Magnoliopsida</taxon>
        <taxon>eudicotyledons</taxon>
        <taxon>Gunneridae</taxon>
        <taxon>Pentapetalae</taxon>
        <taxon>rosids</taxon>
        <taxon>malvids</taxon>
        <taxon>Malvales</taxon>
        <taxon>Malvaceae</taxon>
        <taxon>Malvoideae</taxon>
        <taxon>Gossypium</taxon>
    </lineage>
</organism>
<dbReference type="Proteomes" id="UP000032142">
    <property type="component" value="Unassembled WGS sequence"/>
</dbReference>
<dbReference type="AlphaFoldDB" id="A0A0B0MI92"/>
<comment type="caution">
    <text evidence="1">The sequence shown here is derived from an EMBL/GenBank/DDBJ whole genome shotgun (WGS) entry which is preliminary data.</text>
</comment>
<reference evidence="2" key="1">
    <citation type="submission" date="2014-09" db="EMBL/GenBank/DDBJ databases">
        <authorList>
            <person name="Mudge J."/>
            <person name="Ramaraj T."/>
            <person name="Lindquist I.E."/>
            <person name="Bharti A.K."/>
            <person name="Sundararajan A."/>
            <person name="Cameron C.T."/>
            <person name="Woodward J.E."/>
            <person name="May G.D."/>
            <person name="Brubaker C."/>
            <person name="Broadhvest J."/>
            <person name="Wilkins T.A."/>
        </authorList>
    </citation>
    <scope>NUCLEOTIDE SEQUENCE</scope>
    <source>
        <strain evidence="2">cv. AKA8401</strain>
    </source>
</reference>
<proteinExistence type="predicted"/>
<protein>
    <submittedName>
        <fullName evidence="1">Uncharacterized protein</fullName>
    </submittedName>
</protein>